<name>A0ACC2ZGZ7_9PEZI</name>
<dbReference type="Proteomes" id="UP001172680">
    <property type="component" value="Unassembled WGS sequence"/>
</dbReference>
<keyword evidence="2" id="KW-1185">Reference proteome</keyword>
<evidence type="ECO:0000313" key="2">
    <source>
        <dbReference type="Proteomes" id="UP001172680"/>
    </source>
</evidence>
<organism evidence="1 2">
    <name type="scientific">Coniosporium tulheliwenetii</name>
    <dbReference type="NCBI Taxonomy" id="3383036"/>
    <lineage>
        <taxon>Eukaryota</taxon>
        <taxon>Fungi</taxon>
        <taxon>Dikarya</taxon>
        <taxon>Ascomycota</taxon>
        <taxon>Pezizomycotina</taxon>
        <taxon>Dothideomycetes</taxon>
        <taxon>Dothideomycetes incertae sedis</taxon>
        <taxon>Coniosporium</taxon>
    </lineage>
</organism>
<reference evidence="1" key="1">
    <citation type="submission" date="2022-10" db="EMBL/GenBank/DDBJ databases">
        <title>Culturing micro-colonial fungi from biological soil crusts in the Mojave desert and describing Neophaeococcomyces mojavensis, and introducing the new genera and species Taxawa tesnikishii.</title>
        <authorList>
            <person name="Kurbessoian T."/>
            <person name="Stajich J.E."/>
        </authorList>
    </citation>
    <scope>NUCLEOTIDE SEQUENCE</scope>
    <source>
        <strain evidence="1">JES_115</strain>
    </source>
</reference>
<gene>
    <name evidence="1" type="ORF">H2199_002569</name>
</gene>
<dbReference type="EMBL" id="JAPDRP010000006">
    <property type="protein sequence ID" value="KAJ9646520.1"/>
    <property type="molecule type" value="Genomic_DNA"/>
</dbReference>
<accession>A0ACC2ZGZ7</accession>
<sequence length="291" mass="31624">MSSSWADLPAALEGSMSKLDELLSSDGQLKAFTTSNAIDKPATFGIKSSGSDNTLLVEVTNGCKVFYETSGDGDQPIVFLHTAGSDGRQYHGAMNDARMRKKGTMYCFDLPGHGRSFPSQSYYPGAHTNTEDSYVGCIAAFVKALGLNKPIICGASMAGQVCLAVAIRHKVVGACGTIPLQGSDYLNMERPWYDRSPYVNQSLFNPEWVYGMMSPTTPLVNKQLIWHLYSGQAYGYDWSNTPAMSQATADKIPGAKHKAMPELGHFPATENPAKFVPHLIETIEHIQATRA</sequence>
<comment type="caution">
    <text evidence="1">The sequence shown here is derived from an EMBL/GenBank/DDBJ whole genome shotgun (WGS) entry which is preliminary data.</text>
</comment>
<proteinExistence type="predicted"/>
<protein>
    <submittedName>
        <fullName evidence="1">Uncharacterized protein</fullName>
    </submittedName>
</protein>
<evidence type="ECO:0000313" key="1">
    <source>
        <dbReference type="EMBL" id="KAJ9646520.1"/>
    </source>
</evidence>